<feature type="non-terminal residue" evidence="1">
    <location>
        <position position="631"/>
    </location>
</feature>
<reference evidence="1" key="1">
    <citation type="submission" date="2023-10" db="EMBL/GenBank/DDBJ databases">
        <authorList>
            <person name="Chen Y."/>
            <person name="Shah S."/>
            <person name="Dougan E. K."/>
            <person name="Thang M."/>
            <person name="Chan C."/>
        </authorList>
    </citation>
    <scope>NUCLEOTIDE SEQUENCE [LARGE SCALE GENOMIC DNA]</scope>
</reference>
<evidence type="ECO:0000313" key="2">
    <source>
        <dbReference type="Proteomes" id="UP001189429"/>
    </source>
</evidence>
<comment type="caution">
    <text evidence="1">The sequence shown here is derived from an EMBL/GenBank/DDBJ whole genome shotgun (WGS) entry which is preliminary data.</text>
</comment>
<dbReference type="EMBL" id="CAUYUJ010007067">
    <property type="protein sequence ID" value="CAK0819451.1"/>
    <property type="molecule type" value="Genomic_DNA"/>
</dbReference>
<name>A0ABN9RJZ4_9DINO</name>
<dbReference type="Proteomes" id="UP001189429">
    <property type="component" value="Unassembled WGS sequence"/>
</dbReference>
<organism evidence="1 2">
    <name type="scientific">Prorocentrum cordatum</name>
    <dbReference type="NCBI Taxonomy" id="2364126"/>
    <lineage>
        <taxon>Eukaryota</taxon>
        <taxon>Sar</taxon>
        <taxon>Alveolata</taxon>
        <taxon>Dinophyceae</taxon>
        <taxon>Prorocentrales</taxon>
        <taxon>Prorocentraceae</taxon>
        <taxon>Prorocentrum</taxon>
    </lineage>
</organism>
<accession>A0ABN9RJZ4</accession>
<protein>
    <submittedName>
        <fullName evidence="1">Uncharacterized protein</fullName>
    </submittedName>
</protein>
<evidence type="ECO:0000313" key="1">
    <source>
        <dbReference type="EMBL" id="CAK0819451.1"/>
    </source>
</evidence>
<gene>
    <name evidence="1" type="ORF">PCOR1329_LOCUS21442</name>
</gene>
<keyword evidence="2" id="KW-1185">Reference proteome</keyword>
<sequence length="631" mass="67455">MDWVGAVDVVQHMARALVFKTCGVGMESELHEACAQMNLPLNAGKSVVASVHGALFGGEVDGIRGWLSHSREVCGSLVAKAAALLGMPVWRSGPLQHWIGCFCFGASFRRPLFAVLQDAFSFAAAVENEASAPDVSRGDEILGAAILAPLMFTNLRAPVRAAVSCSDASEAGGGAAEATDFVDSLGREFECQAEALVAKRAEESAWADAGVFEGRCVMGCAGGSAAQVAARHFRRGRHACSLDSLLRHACGQHAVRSAFVEVCSAHGSPELSWAVARRAVYVLPPTQPGRVPEAAWAHWSGIVAWTHEAQAQAWRPASSRRAVRGRARPLGLPHLPHRLQAVVSKGTREAMTASRSIESQLCNCRVGSFMHLVDSFIWHLPLARTLLSFPGVSLDPVRGDATVDLRVLHCSQALHQKILAGGVDQQVDWRTLLAAAVHEDLARADAAAIPAATSLGEGWARAALGSSTARLRLSAEMGLAAAAISGQLASVRQGVEMEHLRGLLRNADYKGSDVRLVTGELVDGCRQAAEYVNHVCQEGEPRGYAATFVSGLKRLYPKCRKRLDIATQYCKNWTNTLRRKRAMPLPANVVVGMAGMAYAFGEDWIGISFLVGFFGLLRTGELLGLTVGHIK</sequence>
<proteinExistence type="predicted"/>